<dbReference type="AlphaFoldDB" id="A0A418PNE6"/>
<comment type="caution">
    <text evidence="1">The sequence shown here is derived from an EMBL/GenBank/DDBJ whole genome shotgun (WGS) entry which is preliminary data.</text>
</comment>
<sequence length="60" mass="7135">MRTANFSKLTYCHELFSDPSLPIFSKFLFKLNLKNLIRVLNAFLFRVSFIRIETYGLFVN</sequence>
<dbReference type="EMBL" id="QXML01000011">
    <property type="protein sequence ID" value="RIW12975.1"/>
    <property type="molecule type" value="Genomic_DNA"/>
</dbReference>
<organism evidence="1 2">
    <name type="scientific">Algoriphagus lacus</name>
    <dbReference type="NCBI Taxonomy" id="2056311"/>
    <lineage>
        <taxon>Bacteria</taxon>
        <taxon>Pseudomonadati</taxon>
        <taxon>Bacteroidota</taxon>
        <taxon>Cytophagia</taxon>
        <taxon>Cytophagales</taxon>
        <taxon>Cyclobacteriaceae</taxon>
        <taxon>Algoriphagus</taxon>
    </lineage>
</organism>
<protein>
    <submittedName>
        <fullName evidence="1">Uncharacterized protein</fullName>
    </submittedName>
</protein>
<reference evidence="1 2" key="1">
    <citation type="submission" date="2018-09" db="EMBL/GenBank/DDBJ databases">
        <authorList>
            <person name="Wang X."/>
            <person name="Du Z."/>
        </authorList>
    </citation>
    <scope>NUCLEOTIDE SEQUENCE [LARGE SCALE GENOMIC DNA]</scope>
    <source>
        <strain evidence="1 2">N3</strain>
    </source>
</reference>
<keyword evidence="2" id="KW-1185">Reference proteome</keyword>
<gene>
    <name evidence="1" type="ORF">D0X99_17940</name>
</gene>
<evidence type="ECO:0000313" key="1">
    <source>
        <dbReference type="EMBL" id="RIW12975.1"/>
    </source>
</evidence>
<proteinExistence type="predicted"/>
<evidence type="ECO:0000313" key="2">
    <source>
        <dbReference type="Proteomes" id="UP000283522"/>
    </source>
</evidence>
<accession>A0A418PNE6</accession>
<name>A0A418PNE6_9BACT</name>
<dbReference type="Proteomes" id="UP000283522">
    <property type="component" value="Unassembled WGS sequence"/>
</dbReference>